<dbReference type="PANTHER" id="PTHR42794">
    <property type="entry name" value="HEMIN IMPORT ATP-BINDING PROTEIN HMUV"/>
    <property type="match status" value="1"/>
</dbReference>
<dbReference type="AlphaFoldDB" id="A0A381DZZ9"/>
<dbReference type="RefSeq" id="WP_115610723.1">
    <property type="nucleotide sequence ID" value="NZ_JBHLZC010000001.1"/>
</dbReference>
<dbReference type="OrthoDB" id="6461291at2"/>
<dbReference type="Pfam" id="PF00005">
    <property type="entry name" value="ABC_tran"/>
    <property type="match status" value="1"/>
</dbReference>
<keyword evidence="5" id="KW-1185">Reference proteome</keyword>
<dbReference type="Gene3D" id="3.40.50.300">
    <property type="entry name" value="P-loop containing nucleotide triphosphate hydrolases"/>
    <property type="match status" value="1"/>
</dbReference>
<accession>A0A381DZZ9</accession>
<dbReference type="GO" id="GO:0005524">
    <property type="term" value="F:ATP binding"/>
    <property type="evidence" value="ECO:0007669"/>
    <property type="project" value="UniProtKB-KW"/>
</dbReference>
<reference evidence="4 5" key="1">
    <citation type="submission" date="2018-06" db="EMBL/GenBank/DDBJ databases">
        <authorList>
            <consortium name="Pathogen Informatics"/>
            <person name="Doyle S."/>
        </authorList>
    </citation>
    <scope>NUCLEOTIDE SEQUENCE [LARGE SCALE GENOMIC DNA]</scope>
    <source>
        <strain evidence="4 5">NCTC13294</strain>
    </source>
</reference>
<evidence type="ECO:0000313" key="5">
    <source>
        <dbReference type="Proteomes" id="UP000254572"/>
    </source>
</evidence>
<dbReference type="GO" id="GO:0016887">
    <property type="term" value="F:ATP hydrolysis activity"/>
    <property type="evidence" value="ECO:0007669"/>
    <property type="project" value="InterPro"/>
</dbReference>
<dbReference type="Proteomes" id="UP000254572">
    <property type="component" value="Unassembled WGS sequence"/>
</dbReference>
<protein>
    <submittedName>
        <fullName evidence="4">Hemin import ATP-binding protein HmuV</fullName>
        <ecNumber evidence="4">3.6.3.-</ecNumber>
    </submittedName>
</protein>
<dbReference type="InterPro" id="IPR003593">
    <property type="entry name" value="AAA+_ATPase"/>
</dbReference>
<evidence type="ECO:0000256" key="2">
    <source>
        <dbReference type="ARBA" id="ARBA00022840"/>
    </source>
</evidence>
<keyword evidence="2 4" id="KW-0067">ATP-binding</keyword>
<gene>
    <name evidence="4" type="primary">hmuV_1</name>
    <name evidence="4" type="ORF">NCTC13294_00427</name>
</gene>
<sequence>MSLILEHVRVNYGHTNILADINAHLEPGQIVGLIGPNGTGKSTLIKAIATVQAHSGTISWQNAPVNLRDIGFMPQNSRVEAELSVLETVLLGKHDHLGLRVGSAHIDAAAAILEDFRIGHLHDRCMTQLSGGQQQLVLLAQRLLREPKLLLLDEATSALDIRHQMQVFDRLNAYVARTGALVVIAIHDLNLAARHTQTILLLHKGHVAGQGAFAEIVSAASLRKVYEIEAEIVTTPSQYTAIIPVCPCNDRGG</sequence>
<dbReference type="PANTHER" id="PTHR42794:SF2">
    <property type="entry name" value="ABC TRANSPORTER ATP-BINDING PROTEIN"/>
    <property type="match status" value="1"/>
</dbReference>
<dbReference type="PROSITE" id="PS50893">
    <property type="entry name" value="ABC_TRANSPORTER_2"/>
    <property type="match status" value="1"/>
</dbReference>
<proteinExistence type="predicted"/>
<evidence type="ECO:0000259" key="3">
    <source>
        <dbReference type="PROSITE" id="PS50893"/>
    </source>
</evidence>
<keyword evidence="1" id="KW-0547">Nucleotide-binding</keyword>
<name>A0A381DZZ9_9GAMM</name>
<dbReference type="EMBL" id="UFUW01000001">
    <property type="protein sequence ID" value="SUX19069.1"/>
    <property type="molecule type" value="Genomic_DNA"/>
</dbReference>
<dbReference type="SUPFAM" id="SSF52540">
    <property type="entry name" value="P-loop containing nucleoside triphosphate hydrolases"/>
    <property type="match status" value="1"/>
</dbReference>
<dbReference type="EC" id="3.6.3.-" evidence="4"/>
<dbReference type="SMART" id="SM00382">
    <property type="entry name" value="AAA"/>
    <property type="match status" value="1"/>
</dbReference>
<organism evidence="4 5">
    <name type="scientific">Cardiobacterium valvarum</name>
    <dbReference type="NCBI Taxonomy" id="194702"/>
    <lineage>
        <taxon>Bacteria</taxon>
        <taxon>Pseudomonadati</taxon>
        <taxon>Pseudomonadota</taxon>
        <taxon>Gammaproteobacteria</taxon>
        <taxon>Cardiobacteriales</taxon>
        <taxon>Cardiobacteriaceae</taxon>
        <taxon>Cardiobacterium</taxon>
    </lineage>
</organism>
<evidence type="ECO:0000313" key="4">
    <source>
        <dbReference type="EMBL" id="SUX19069.1"/>
    </source>
</evidence>
<dbReference type="InterPro" id="IPR027417">
    <property type="entry name" value="P-loop_NTPase"/>
</dbReference>
<dbReference type="InterPro" id="IPR003439">
    <property type="entry name" value="ABC_transporter-like_ATP-bd"/>
</dbReference>
<evidence type="ECO:0000256" key="1">
    <source>
        <dbReference type="ARBA" id="ARBA00022741"/>
    </source>
</evidence>
<feature type="domain" description="ABC transporter" evidence="3">
    <location>
        <begin position="3"/>
        <end position="229"/>
    </location>
</feature>
<keyword evidence="4" id="KW-0378">Hydrolase</keyword>